<dbReference type="EMBL" id="CAAE01004393">
    <property type="protein sequence ID" value="CAF88319.1"/>
    <property type="molecule type" value="Genomic_DNA"/>
</dbReference>
<gene>
    <name evidence="2" type="ORF">GSTENG00001578001</name>
</gene>
<feature type="region of interest" description="Disordered" evidence="1">
    <location>
        <begin position="1"/>
        <end position="38"/>
    </location>
</feature>
<dbReference type="KEGG" id="tng:GSTEN00001578G001"/>
<comment type="caution">
    <text evidence="2">The sequence shown here is derived from an EMBL/GenBank/DDBJ whole genome shotgun (WGS) entry which is preliminary data.</text>
</comment>
<protein>
    <submittedName>
        <fullName evidence="2">(spotted green pufferfish) hypothetical protein</fullName>
    </submittedName>
</protein>
<evidence type="ECO:0000256" key="1">
    <source>
        <dbReference type="SAM" id="MobiDB-lite"/>
    </source>
</evidence>
<sequence length="61" mass="6407">APTCRRATPSPLRGEGSAGEEGEKASRSSPTVKPPSEAKALELLQQHASQYKSKSPSVQDS</sequence>
<organism evidence="2">
    <name type="scientific">Tetraodon nigroviridis</name>
    <name type="common">Spotted green pufferfish</name>
    <name type="synonym">Chelonodon nigroviridis</name>
    <dbReference type="NCBI Taxonomy" id="99883"/>
    <lineage>
        <taxon>Eukaryota</taxon>
        <taxon>Metazoa</taxon>
        <taxon>Chordata</taxon>
        <taxon>Craniata</taxon>
        <taxon>Vertebrata</taxon>
        <taxon>Euteleostomi</taxon>
        <taxon>Actinopterygii</taxon>
        <taxon>Neopterygii</taxon>
        <taxon>Teleostei</taxon>
        <taxon>Neoteleostei</taxon>
        <taxon>Acanthomorphata</taxon>
        <taxon>Eupercaria</taxon>
        <taxon>Tetraodontiformes</taxon>
        <taxon>Tetradontoidea</taxon>
        <taxon>Tetraodontidae</taxon>
        <taxon>Tetraodon</taxon>
    </lineage>
</organism>
<feature type="non-terminal residue" evidence="2">
    <location>
        <position position="61"/>
    </location>
</feature>
<accession>Q4TFL3</accession>
<reference evidence="2" key="1">
    <citation type="journal article" date="2004" name="Nature">
        <title>Genome duplication in the teleost fish Tetraodon nigroviridis reveals the early vertebrate proto-karyotype.</title>
        <authorList>
            <person name="Jaillon O."/>
            <person name="Aury J.-M."/>
            <person name="Brunet F."/>
            <person name="Petit J.-L."/>
            <person name="Stange-Thomann N."/>
            <person name="Mauceli E."/>
            <person name="Bouneau L."/>
            <person name="Fischer C."/>
            <person name="Ozouf-Costaz C."/>
            <person name="Bernot A."/>
            <person name="Nicaud S."/>
            <person name="Jaffe D."/>
            <person name="Fisher S."/>
            <person name="Lutfalla G."/>
            <person name="Dossat C."/>
            <person name="Segurens B."/>
            <person name="Dasilva C."/>
            <person name="Salanoubat M."/>
            <person name="Levy M."/>
            <person name="Boudet N."/>
            <person name="Castellano S."/>
            <person name="Anthouard V."/>
            <person name="Jubin C."/>
            <person name="Castelli V."/>
            <person name="Katinka M."/>
            <person name="Vacherie B."/>
            <person name="Biemont C."/>
            <person name="Skalli Z."/>
            <person name="Cattolico L."/>
            <person name="Poulain J."/>
            <person name="De Berardinis V."/>
            <person name="Cruaud C."/>
            <person name="Duprat S."/>
            <person name="Brottier P."/>
            <person name="Coutanceau J.-P."/>
            <person name="Gouzy J."/>
            <person name="Parra G."/>
            <person name="Lardier G."/>
            <person name="Chapple C."/>
            <person name="McKernan K.J."/>
            <person name="McEwan P."/>
            <person name="Bosak S."/>
            <person name="Kellis M."/>
            <person name="Volff J.-N."/>
            <person name="Guigo R."/>
            <person name="Zody M.C."/>
            <person name="Mesirov J."/>
            <person name="Lindblad-Toh K."/>
            <person name="Birren B."/>
            <person name="Nusbaum C."/>
            <person name="Kahn D."/>
            <person name="Robinson-Rechavi M."/>
            <person name="Laudet V."/>
            <person name="Schachter V."/>
            <person name="Quetier F."/>
            <person name="Saurin W."/>
            <person name="Scarpelli C."/>
            <person name="Wincker P."/>
            <person name="Lander E.S."/>
            <person name="Weissenbach J."/>
            <person name="Roest Crollius H."/>
        </authorList>
    </citation>
    <scope>NUCLEOTIDE SEQUENCE [LARGE SCALE GENOMIC DNA]</scope>
</reference>
<proteinExistence type="predicted"/>
<dbReference type="AlphaFoldDB" id="Q4TFL3"/>
<name>Q4TFL3_TETNG</name>
<reference evidence="2" key="2">
    <citation type="submission" date="2004-02" db="EMBL/GenBank/DDBJ databases">
        <authorList>
            <consortium name="Genoscope"/>
            <consortium name="Whitehead Institute Centre for Genome Research"/>
        </authorList>
    </citation>
    <scope>NUCLEOTIDE SEQUENCE</scope>
</reference>
<evidence type="ECO:0000313" key="2">
    <source>
        <dbReference type="EMBL" id="CAF88319.1"/>
    </source>
</evidence>
<feature type="non-terminal residue" evidence="2">
    <location>
        <position position="1"/>
    </location>
</feature>